<feature type="transmembrane region" description="Helical" evidence="1">
    <location>
        <begin position="179"/>
        <end position="199"/>
    </location>
</feature>
<dbReference type="PANTHER" id="PTHR32309:SF31">
    <property type="entry name" value="CAPSULAR EXOPOLYSACCHARIDE FAMILY"/>
    <property type="match status" value="1"/>
</dbReference>
<dbReference type="HOGENOM" id="CLU_448979_0_0_0"/>
<feature type="transmembrane region" description="Helical" evidence="1">
    <location>
        <begin position="581"/>
        <end position="601"/>
    </location>
</feature>
<dbReference type="InParanoid" id="Q02AJ8"/>
<name>Q02AJ8_SOLUE</name>
<keyword evidence="1" id="KW-0472">Membrane</keyword>
<feature type="transmembrane region" description="Helical" evidence="1">
    <location>
        <begin position="152"/>
        <end position="172"/>
    </location>
</feature>
<feature type="transmembrane region" description="Helical" evidence="1">
    <location>
        <begin position="240"/>
        <end position="262"/>
    </location>
</feature>
<dbReference type="KEGG" id="sus:Acid_0919"/>
<keyword evidence="1" id="KW-0812">Transmembrane</keyword>
<dbReference type="EMBL" id="CP000473">
    <property type="protein sequence ID" value="ABJ81918.1"/>
    <property type="molecule type" value="Genomic_DNA"/>
</dbReference>
<feature type="transmembrane region" description="Helical" evidence="1">
    <location>
        <begin position="211"/>
        <end position="228"/>
    </location>
</feature>
<gene>
    <name evidence="2" type="ordered locus">Acid_0919</name>
</gene>
<evidence type="ECO:0000313" key="2">
    <source>
        <dbReference type="EMBL" id="ABJ81918.1"/>
    </source>
</evidence>
<keyword evidence="1" id="KW-1133">Transmembrane helix</keyword>
<sequence precursor="true">MVNSYVKFGAACAILGAVLAAGASFALPERYRSVAIVRLQPEGDSLSRLRTIQEELLSRASFAEIIRRPAFDLYASERALLPMEDVIQGMQDRDFKIEPADSTSFRISFRYPDRYKARAVVGEVVARILPAGGLQVVTQPTLPDHTSEPDRLRISAIGLGAGLALGLLFAFLQTRPLRWTLVMAASAVAGCGAAFGVSLLLPDSFAWDQRLLDVVVLGGLSGLGIGVFRLRTQPANGNRYLRLALTFGFAAAILAGFASFAIPEPYVSSALIRAHAKVGGSASGIEAADRLREVAVPILRRDSLTELIQRPSLDLYRAERSRRPMEDIVREVRERAFRIVPAAAPGLAGIAPGATRRISFEYSDAKKAQTVAQEFVTKFVEQNVNLERKTASTNAIVIDVVEQASLPESAVYPNRIAFAASGLIGGVLLGLVIAVAQHPPARPYLKRMLAAGAAGAAIALLVSFGIPNRYASSAVLRLETPSAIREAAAERLQQTMLAVSGKAPVVRQIRERNLRFESVEVSDDGRTTAFRIACENPDRQKAWGCVQELVGQFLDSPVPSPGLEVLDAATLPQWPSFPNRLNVVAVGLFVGLGLGLTASILRRPVSLI</sequence>
<dbReference type="PANTHER" id="PTHR32309">
    <property type="entry name" value="TYROSINE-PROTEIN KINASE"/>
    <property type="match status" value="1"/>
</dbReference>
<reference evidence="2" key="1">
    <citation type="submission" date="2006-10" db="EMBL/GenBank/DDBJ databases">
        <title>Complete sequence of Solibacter usitatus Ellin6076.</title>
        <authorList>
            <consortium name="US DOE Joint Genome Institute"/>
            <person name="Copeland A."/>
            <person name="Lucas S."/>
            <person name="Lapidus A."/>
            <person name="Barry K."/>
            <person name="Detter J.C."/>
            <person name="Glavina del Rio T."/>
            <person name="Hammon N."/>
            <person name="Israni S."/>
            <person name="Dalin E."/>
            <person name="Tice H."/>
            <person name="Pitluck S."/>
            <person name="Thompson L.S."/>
            <person name="Brettin T."/>
            <person name="Bruce D."/>
            <person name="Han C."/>
            <person name="Tapia R."/>
            <person name="Gilna P."/>
            <person name="Schmutz J."/>
            <person name="Larimer F."/>
            <person name="Land M."/>
            <person name="Hauser L."/>
            <person name="Kyrpides N."/>
            <person name="Mikhailova N."/>
            <person name="Janssen P.H."/>
            <person name="Kuske C.R."/>
            <person name="Richardson P."/>
        </authorList>
    </citation>
    <scope>NUCLEOTIDE SEQUENCE</scope>
    <source>
        <strain evidence="2">Ellin6076</strain>
    </source>
</reference>
<dbReference type="AlphaFoldDB" id="Q02AJ8"/>
<organism evidence="2">
    <name type="scientific">Solibacter usitatus (strain Ellin6076)</name>
    <dbReference type="NCBI Taxonomy" id="234267"/>
    <lineage>
        <taxon>Bacteria</taxon>
        <taxon>Pseudomonadati</taxon>
        <taxon>Acidobacteriota</taxon>
        <taxon>Terriglobia</taxon>
        <taxon>Bryobacterales</taxon>
        <taxon>Solibacteraceae</taxon>
        <taxon>Candidatus Solibacter</taxon>
    </lineage>
</organism>
<evidence type="ECO:0008006" key="3">
    <source>
        <dbReference type="Google" id="ProtNLM"/>
    </source>
</evidence>
<feature type="transmembrane region" description="Helical" evidence="1">
    <location>
        <begin position="416"/>
        <end position="436"/>
    </location>
</feature>
<protein>
    <recommendedName>
        <fullName evidence="3">Lipopolysaccharide biosynthesis</fullName>
    </recommendedName>
</protein>
<dbReference type="InterPro" id="IPR050445">
    <property type="entry name" value="Bact_polysacc_biosynth/exp"/>
</dbReference>
<accession>Q02AJ8</accession>
<proteinExistence type="predicted"/>
<feature type="transmembrane region" description="Helical" evidence="1">
    <location>
        <begin position="448"/>
        <end position="466"/>
    </location>
</feature>
<dbReference type="eggNOG" id="COG3206">
    <property type="taxonomic scope" value="Bacteria"/>
</dbReference>
<evidence type="ECO:0000256" key="1">
    <source>
        <dbReference type="SAM" id="Phobius"/>
    </source>
</evidence>